<organism evidence="2 3">
    <name type="scientific">Mucuna pruriens</name>
    <name type="common">Velvet bean</name>
    <name type="synonym">Dolichos pruriens</name>
    <dbReference type="NCBI Taxonomy" id="157652"/>
    <lineage>
        <taxon>Eukaryota</taxon>
        <taxon>Viridiplantae</taxon>
        <taxon>Streptophyta</taxon>
        <taxon>Embryophyta</taxon>
        <taxon>Tracheophyta</taxon>
        <taxon>Spermatophyta</taxon>
        <taxon>Magnoliopsida</taxon>
        <taxon>eudicotyledons</taxon>
        <taxon>Gunneridae</taxon>
        <taxon>Pentapetalae</taxon>
        <taxon>rosids</taxon>
        <taxon>fabids</taxon>
        <taxon>Fabales</taxon>
        <taxon>Fabaceae</taxon>
        <taxon>Papilionoideae</taxon>
        <taxon>50 kb inversion clade</taxon>
        <taxon>NPAAA clade</taxon>
        <taxon>indigoferoid/millettioid clade</taxon>
        <taxon>Phaseoleae</taxon>
        <taxon>Mucuna</taxon>
    </lineage>
</organism>
<evidence type="ECO:0000256" key="1">
    <source>
        <dbReference type="SAM" id="MobiDB-lite"/>
    </source>
</evidence>
<name>A0A371FAC8_MUCPR</name>
<reference evidence="2" key="1">
    <citation type="submission" date="2018-05" db="EMBL/GenBank/DDBJ databases">
        <title>Draft genome of Mucuna pruriens seed.</title>
        <authorList>
            <person name="Nnadi N.E."/>
            <person name="Vos R."/>
            <person name="Hasami M.H."/>
            <person name="Devisetty U.K."/>
            <person name="Aguiy J.C."/>
        </authorList>
    </citation>
    <scope>NUCLEOTIDE SEQUENCE [LARGE SCALE GENOMIC DNA]</scope>
    <source>
        <strain evidence="2">JCA_2017</strain>
    </source>
</reference>
<sequence>MVKRSPPSNSKAKTLSLGKFVGTAMSINSPKMGRALQNHGGSRKRGIQTRTHGRTEDPPYMECGQPTVQPSPRPKNQDPERGCPKTLPSKLKTLRGQAKSRP</sequence>
<proteinExistence type="predicted"/>
<dbReference type="Proteomes" id="UP000257109">
    <property type="component" value="Unassembled WGS sequence"/>
</dbReference>
<feature type="region of interest" description="Disordered" evidence="1">
    <location>
        <begin position="28"/>
        <end position="102"/>
    </location>
</feature>
<feature type="non-terminal residue" evidence="2">
    <location>
        <position position="1"/>
    </location>
</feature>
<evidence type="ECO:0000313" key="3">
    <source>
        <dbReference type="Proteomes" id="UP000257109"/>
    </source>
</evidence>
<dbReference type="AlphaFoldDB" id="A0A371FAC8"/>
<accession>A0A371FAC8</accession>
<evidence type="ECO:0000313" key="2">
    <source>
        <dbReference type="EMBL" id="RDX75241.1"/>
    </source>
</evidence>
<dbReference type="EMBL" id="QJKJ01009890">
    <property type="protein sequence ID" value="RDX75241.1"/>
    <property type="molecule type" value="Genomic_DNA"/>
</dbReference>
<gene>
    <name evidence="2" type="ORF">CR513_44907</name>
</gene>
<protein>
    <submittedName>
        <fullName evidence="2">Uncharacterized protein</fullName>
    </submittedName>
</protein>
<keyword evidence="3" id="KW-1185">Reference proteome</keyword>
<comment type="caution">
    <text evidence="2">The sequence shown here is derived from an EMBL/GenBank/DDBJ whole genome shotgun (WGS) entry which is preliminary data.</text>
</comment>